<organism evidence="1 2">
    <name type="scientific">Turnera subulata</name>
    <dbReference type="NCBI Taxonomy" id="218843"/>
    <lineage>
        <taxon>Eukaryota</taxon>
        <taxon>Viridiplantae</taxon>
        <taxon>Streptophyta</taxon>
        <taxon>Embryophyta</taxon>
        <taxon>Tracheophyta</taxon>
        <taxon>Spermatophyta</taxon>
        <taxon>Magnoliopsida</taxon>
        <taxon>eudicotyledons</taxon>
        <taxon>Gunneridae</taxon>
        <taxon>Pentapetalae</taxon>
        <taxon>rosids</taxon>
        <taxon>fabids</taxon>
        <taxon>Malpighiales</taxon>
        <taxon>Passifloraceae</taxon>
        <taxon>Turnera</taxon>
    </lineage>
</organism>
<dbReference type="SUPFAM" id="SSF56219">
    <property type="entry name" value="DNase I-like"/>
    <property type="match status" value="1"/>
</dbReference>
<dbReference type="PANTHER" id="PTHR33710:SF64">
    <property type="entry name" value="ENDONUCLEASE_EXONUCLEASE_PHOSPHATASE DOMAIN-CONTAINING PROTEIN"/>
    <property type="match status" value="1"/>
</dbReference>
<dbReference type="AlphaFoldDB" id="A0A9Q0IZL0"/>
<dbReference type="InterPro" id="IPR036691">
    <property type="entry name" value="Endo/exonu/phosph_ase_sf"/>
</dbReference>
<keyword evidence="2" id="KW-1185">Reference proteome</keyword>
<evidence type="ECO:0000313" key="2">
    <source>
        <dbReference type="Proteomes" id="UP001141552"/>
    </source>
</evidence>
<accession>A0A9Q0IZL0</accession>
<gene>
    <name evidence="1" type="ORF">Tsubulata_029556</name>
</gene>
<reference evidence="1" key="1">
    <citation type="submission" date="2022-02" db="EMBL/GenBank/DDBJ databases">
        <authorList>
            <person name="Henning P.M."/>
            <person name="McCubbin A.G."/>
            <person name="Shore J.S."/>
        </authorList>
    </citation>
    <scope>NUCLEOTIDE SEQUENCE</scope>
    <source>
        <strain evidence="1">F60SS</strain>
        <tissue evidence="1">Leaves</tissue>
    </source>
</reference>
<dbReference type="OrthoDB" id="786811at2759"/>
<evidence type="ECO:0008006" key="3">
    <source>
        <dbReference type="Google" id="ProtNLM"/>
    </source>
</evidence>
<evidence type="ECO:0000313" key="1">
    <source>
        <dbReference type="EMBL" id="KAJ4822527.1"/>
    </source>
</evidence>
<dbReference type="EMBL" id="JAKUCV010007651">
    <property type="protein sequence ID" value="KAJ4822527.1"/>
    <property type="molecule type" value="Genomic_DNA"/>
</dbReference>
<dbReference type="PANTHER" id="PTHR33710">
    <property type="entry name" value="BNAC02G09200D PROTEIN"/>
    <property type="match status" value="1"/>
</dbReference>
<proteinExistence type="predicted"/>
<name>A0A9Q0IZL0_9ROSI</name>
<dbReference type="Gene3D" id="3.60.10.10">
    <property type="entry name" value="Endonuclease/exonuclease/phosphatase"/>
    <property type="match status" value="1"/>
</dbReference>
<dbReference type="Proteomes" id="UP001141552">
    <property type="component" value="Unassembled WGS sequence"/>
</dbReference>
<sequence>MELEALRSSYTSPWMVLGDFNETLVVADRRSGRLCVRGSGALRRFMHALQLHKFPLEGRLYTWANSLAASRIDRVMATLEWCLAFPNLFLETERCGFSDHWTLILAQERRELTLSEREELAVSRSLLLQKERQKEKASPCWTVIVRSGVPRAVIFQIVYSCVLGMAAQHDMVCFIIFLPQLCLVLCRGYMWLPRTSSVSYGGH</sequence>
<protein>
    <recommendedName>
        <fullName evidence="3">Endonuclease/exonuclease/phosphatase domain-containing protein</fullName>
    </recommendedName>
</protein>
<reference evidence="1" key="2">
    <citation type="journal article" date="2023" name="Plants (Basel)">
        <title>Annotation of the Turnera subulata (Passifloraceae) Draft Genome Reveals the S-Locus Evolved after the Divergence of Turneroideae from Passifloroideae in a Stepwise Manner.</title>
        <authorList>
            <person name="Henning P.M."/>
            <person name="Roalson E.H."/>
            <person name="Mir W."/>
            <person name="McCubbin A.G."/>
            <person name="Shore J.S."/>
        </authorList>
    </citation>
    <scope>NUCLEOTIDE SEQUENCE</scope>
    <source>
        <strain evidence="1">F60SS</strain>
    </source>
</reference>
<comment type="caution">
    <text evidence="1">The sequence shown here is derived from an EMBL/GenBank/DDBJ whole genome shotgun (WGS) entry which is preliminary data.</text>
</comment>